<protein>
    <submittedName>
        <fullName evidence="1">Putative conjugative transfer protein TraA</fullName>
    </submittedName>
</protein>
<evidence type="ECO:0000313" key="1">
    <source>
        <dbReference type="EMBL" id="KJV50593.1"/>
    </source>
</evidence>
<dbReference type="PATRIC" id="fig|1359184.3.peg.3077"/>
<reference evidence="1 2" key="1">
    <citation type="submission" date="2015-02" db="EMBL/GenBank/DDBJ databases">
        <title>Genome Sequencing of Rickettsiales.</title>
        <authorList>
            <person name="Daugherty S.C."/>
            <person name="Su Q."/>
            <person name="Abolude K."/>
            <person name="Beier-Sexton M."/>
            <person name="Carlyon J.A."/>
            <person name="Carter R."/>
            <person name="Day N.P."/>
            <person name="Dumler S.J."/>
            <person name="Dyachenko V."/>
            <person name="Godinez A."/>
            <person name="Kurtti T.J."/>
            <person name="Lichay M."/>
            <person name="Mullins K.E."/>
            <person name="Ott S."/>
            <person name="Pappas-Brown V."/>
            <person name="Paris D.H."/>
            <person name="Patel P."/>
            <person name="Richards A.L."/>
            <person name="Sadzewicz L."/>
            <person name="Sears K."/>
            <person name="Seidman D."/>
            <person name="Sengamalay N."/>
            <person name="Stenos J."/>
            <person name="Tallon L.J."/>
            <person name="Vincent G."/>
            <person name="Fraser C.M."/>
            <person name="Munderloh U."/>
            <person name="Dunning-Hotopp J.C."/>
        </authorList>
    </citation>
    <scope>NUCLEOTIDE SEQUENCE [LARGE SCALE GENOMIC DNA]</scope>
    <source>
        <strain evidence="1 2">Gilliam</strain>
    </source>
</reference>
<proteinExistence type="predicted"/>
<comment type="caution">
    <text evidence="1">The sequence shown here is derived from an EMBL/GenBank/DDBJ whole genome shotgun (WGS) entry which is preliminary data.</text>
</comment>
<sequence length="43" mass="5227">MRIGIEMAIQFTRIEFLLEVKEVIVVVRQRIMQELLLKTRRQV</sequence>
<dbReference type="AlphaFoldDB" id="A0A0F3M4H0"/>
<gene>
    <name evidence="1" type="ORF">OTSGILL_2920</name>
</gene>
<dbReference type="Proteomes" id="UP000033769">
    <property type="component" value="Unassembled WGS sequence"/>
</dbReference>
<name>A0A0F3M4H0_ORITS</name>
<dbReference type="EMBL" id="LANO01000072">
    <property type="protein sequence ID" value="KJV50593.1"/>
    <property type="molecule type" value="Genomic_DNA"/>
</dbReference>
<organism evidence="1 2">
    <name type="scientific">Orientia tsutsugamushi str. Gilliam</name>
    <dbReference type="NCBI Taxonomy" id="1359184"/>
    <lineage>
        <taxon>Bacteria</taxon>
        <taxon>Pseudomonadati</taxon>
        <taxon>Pseudomonadota</taxon>
        <taxon>Alphaproteobacteria</taxon>
        <taxon>Rickettsiales</taxon>
        <taxon>Rickettsiaceae</taxon>
        <taxon>Rickettsieae</taxon>
        <taxon>Orientia</taxon>
    </lineage>
</organism>
<accession>A0A0F3M4H0</accession>
<evidence type="ECO:0000313" key="2">
    <source>
        <dbReference type="Proteomes" id="UP000033769"/>
    </source>
</evidence>